<dbReference type="InterPro" id="IPR023827">
    <property type="entry name" value="Peptidase_S8_Asp-AS"/>
</dbReference>
<dbReference type="AlphaFoldDB" id="A0A1X7VCU7"/>
<dbReference type="Gene3D" id="3.30.70.80">
    <property type="entry name" value="Peptidase S8 propeptide/proteinase inhibitor I9"/>
    <property type="match status" value="1"/>
</dbReference>
<dbReference type="GO" id="GO:0004252">
    <property type="term" value="F:serine-type endopeptidase activity"/>
    <property type="evidence" value="ECO:0007669"/>
    <property type="project" value="InterPro"/>
</dbReference>
<dbReference type="STRING" id="400682.A0A1X7VCU7"/>
<dbReference type="GO" id="GO:0006508">
    <property type="term" value="P:proteolysis"/>
    <property type="evidence" value="ECO:0007669"/>
    <property type="project" value="UniProtKB-KW"/>
</dbReference>
<name>A0A1X7VCU7_AMPQE</name>
<evidence type="ECO:0000313" key="6">
    <source>
        <dbReference type="EnsemblMetazoa" id="Aqu2.1.38115_001"/>
    </source>
</evidence>
<dbReference type="PANTHER" id="PTHR43806:SF11">
    <property type="entry name" value="CEREVISIN-RELATED"/>
    <property type="match status" value="1"/>
</dbReference>
<accession>A0A1X7VCU7</accession>
<evidence type="ECO:0000256" key="2">
    <source>
        <dbReference type="ARBA" id="ARBA00022670"/>
    </source>
</evidence>
<dbReference type="GO" id="GO:0005615">
    <property type="term" value="C:extracellular space"/>
    <property type="evidence" value="ECO:0007669"/>
    <property type="project" value="TreeGrafter"/>
</dbReference>
<sequence>MLVVFSLLVLSTFAVEARRVIRAASGSNTTGNYIIVVTDGVNHSRFMEIVDQVKNETLDSKIYEQVEGPFINIISARITEDAAHRFKGLDDIEFVEEEIYTKASISWAIDRIDQTGPTLDNRYVPEGNGEGVDVYVLDTGILYTHTDFGGRAKYPGFDPDPLWDGKGCGEVSTCCDKGEWFCKDVPKTSSDIELRLCGNEPRENEDTPIEQIELYLVDVGCSRIDIKAQQN</sequence>
<dbReference type="EnsemblMetazoa" id="Aqu2.1.38115_001">
    <property type="protein sequence ID" value="Aqu2.1.38115_001"/>
    <property type="gene ID" value="Aqu2.1.38115"/>
</dbReference>
<dbReference type="InParanoid" id="A0A1X7VCU7"/>
<evidence type="ECO:0008006" key="7">
    <source>
        <dbReference type="Google" id="ProtNLM"/>
    </source>
</evidence>
<organism evidence="6">
    <name type="scientific">Amphimedon queenslandica</name>
    <name type="common">Sponge</name>
    <dbReference type="NCBI Taxonomy" id="400682"/>
    <lineage>
        <taxon>Eukaryota</taxon>
        <taxon>Metazoa</taxon>
        <taxon>Porifera</taxon>
        <taxon>Demospongiae</taxon>
        <taxon>Heteroscleromorpha</taxon>
        <taxon>Haplosclerida</taxon>
        <taxon>Niphatidae</taxon>
        <taxon>Amphimedon</taxon>
    </lineage>
</organism>
<protein>
    <recommendedName>
        <fullName evidence="7">Subtilisin</fullName>
    </recommendedName>
</protein>
<keyword evidence="2" id="KW-0645">Protease</keyword>
<dbReference type="InterPro" id="IPR050131">
    <property type="entry name" value="Peptidase_S8_subtilisin-like"/>
</dbReference>
<comment type="similarity">
    <text evidence="1">Belongs to the peptidase S8 family.</text>
</comment>
<dbReference type="eggNOG" id="ENOG502SVZ4">
    <property type="taxonomic scope" value="Eukaryota"/>
</dbReference>
<feature type="signal peptide" evidence="5">
    <location>
        <begin position="1"/>
        <end position="17"/>
    </location>
</feature>
<dbReference type="InterPro" id="IPR036852">
    <property type="entry name" value="Peptidase_S8/S53_dom_sf"/>
</dbReference>
<dbReference type="OMA" id="CSRIDIK"/>
<dbReference type="PANTHER" id="PTHR43806">
    <property type="entry name" value="PEPTIDASE S8"/>
    <property type="match status" value="1"/>
</dbReference>
<proteinExistence type="inferred from homology"/>
<evidence type="ECO:0000256" key="1">
    <source>
        <dbReference type="ARBA" id="ARBA00011073"/>
    </source>
</evidence>
<evidence type="ECO:0000256" key="3">
    <source>
        <dbReference type="ARBA" id="ARBA00022801"/>
    </source>
</evidence>
<reference evidence="6" key="1">
    <citation type="submission" date="2017-05" db="UniProtKB">
        <authorList>
            <consortium name="EnsemblMetazoa"/>
        </authorList>
    </citation>
    <scope>IDENTIFICATION</scope>
</reference>
<dbReference type="PROSITE" id="PS00136">
    <property type="entry name" value="SUBTILASE_ASP"/>
    <property type="match status" value="1"/>
</dbReference>
<dbReference type="SUPFAM" id="SSF52743">
    <property type="entry name" value="Subtilisin-like"/>
    <property type="match status" value="1"/>
</dbReference>
<keyword evidence="4" id="KW-0720">Serine protease</keyword>
<evidence type="ECO:0000256" key="5">
    <source>
        <dbReference type="SAM" id="SignalP"/>
    </source>
</evidence>
<feature type="chain" id="PRO_5010864136" description="Subtilisin" evidence="5">
    <location>
        <begin position="18"/>
        <end position="231"/>
    </location>
</feature>
<evidence type="ECO:0000256" key="4">
    <source>
        <dbReference type="ARBA" id="ARBA00022825"/>
    </source>
</evidence>
<dbReference type="OrthoDB" id="206201at2759"/>
<keyword evidence="5" id="KW-0732">Signal</keyword>
<dbReference type="InterPro" id="IPR037045">
    <property type="entry name" value="S8pro/Inhibitor_I9_sf"/>
</dbReference>
<keyword evidence="3" id="KW-0378">Hydrolase</keyword>
<dbReference type="Gene3D" id="3.40.50.200">
    <property type="entry name" value="Peptidase S8/S53 domain"/>
    <property type="match status" value="1"/>
</dbReference>